<dbReference type="InterPro" id="IPR045063">
    <property type="entry name" value="Dynamin_N"/>
</dbReference>
<protein>
    <submittedName>
        <fullName evidence="5">Dynamin family protein</fullName>
    </submittedName>
</protein>
<dbReference type="Proteomes" id="UP001500928">
    <property type="component" value="Unassembled WGS sequence"/>
</dbReference>
<keyword evidence="3" id="KW-0812">Transmembrane</keyword>
<evidence type="ECO:0000313" key="5">
    <source>
        <dbReference type="EMBL" id="GAA4774568.1"/>
    </source>
</evidence>
<dbReference type="InterPro" id="IPR027417">
    <property type="entry name" value="P-loop_NTPase"/>
</dbReference>
<keyword evidence="1" id="KW-0175">Coiled coil</keyword>
<keyword evidence="3" id="KW-1133">Transmembrane helix</keyword>
<proteinExistence type="predicted"/>
<keyword evidence="3" id="KW-0472">Membrane</keyword>
<evidence type="ECO:0000256" key="2">
    <source>
        <dbReference type="SAM" id="MobiDB-lite"/>
    </source>
</evidence>
<evidence type="ECO:0000256" key="3">
    <source>
        <dbReference type="SAM" id="Phobius"/>
    </source>
</evidence>
<dbReference type="Gene3D" id="3.40.50.300">
    <property type="entry name" value="P-loop containing nucleotide triphosphate hydrolases"/>
    <property type="match status" value="1"/>
</dbReference>
<feature type="compositionally biased region" description="Basic and acidic residues" evidence="2">
    <location>
        <begin position="616"/>
        <end position="628"/>
    </location>
</feature>
<reference evidence="6" key="1">
    <citation type="journal article" date="2019" name="Int. J. Syst. Evol. Microbiol.">
        <title>The Global Catalogue of Microorganisms (GCM) 10K type strain sequencing project: providing services to taxonomists for standard genome sequencing and annotation.</title>
        <authorList>
            <consortium name="The Broad Institute Genomics Platform"/>
            <consortium name="The Broad Institute Genome Sequencing Center for Infectious Disease"/>
            <person name="Wu L."/>
            <person name="Ma J."/>
        </authorList>
    </citation>
    <scope>NUCLEOTIDE SEQUENCE [LARGE SCALE GENOMIC DNA]</scope>
    <source>
        <strain evidence="6">JCM 17979</strain>
    </source>
</reference>
<dbReference type="PANTHER" id="PTHR43681">
    <property type="entry name" value="TRANSMEMBRANE GTPASE FZO"/>
    <property type="match status" value="1"/>
</dbReference>
<dbReference type="SUPFAM" id="SSF52540">
    <property type="entry name" value="P-loop containing nucleoside triphosphate hydrolases"/>
    <property type="match status" value="1"/>
</dbReference>
<comment type="caution">
    <text evidence="5">The sequence shown here is derived from an EMBL/GenBank/DDBJ whole genome shotgun (WGS) entry which is preliminary data.</text>
</comment>
<feature type="region of interest" description="Disordered" evidence="2">
    <location>
        <begin position="602"/>
        <end position="628"/>
    </location>
</feature>
<name>A0ABP9A650_9PSEU</name>
<feature type="domain" description="Dynamin N-terminal" evidence="4">
    <location>
        <begin position="58"/>
        <end position="207"/>
    </location>
</feature>
<organism evidence="5 6">
    <name type="scientific">Actinomycetospora chlora</name>
    <dbReference type="NCBI Taxonomy" id="663608"/>
    <lineage>
        <taxon>Bacteria</taxon>
        <taxon>Bacillati</taxon>
        <taxon>Actinomycetota</taxon>
        <taxon>Actinomycetes</taxon>
        <taxon>Pseudonocardiales</taxon>
        <taxon>Pseudonocardiaceae</taxon>
        <taxon>Actinomycetospora</taxon>
    </lineage>
</organism>
<evidence type="ECO:0000313" key="6">
    <source>
        <dbReference type="Proteomes" id="UP001500928"/>
    </source>
</evidence>
<sequence length="628" mass="66280">MSTAPATPVGARRTHPLTDEVLALVADVRAAAVEDEETGTVDALDADVARVAHGSAAVVVVGEKKRGKSSLINALVGRTGLLPVDADVATCVHVVVAHGPDGATVVRTDGDDVEVPLAGIAEYAALDPGARAPAHEDVTQVQVRVPAPLLEGGLELIDTPGVGGLVAGHAALTLATLDRADALVFVLDGSSEITASELAFLERATERIATVAFALTKIDQFPAWEAVRARNVELIAAHAPRYADAPWFGVSSRAVADALAAEADGEPEEAAEEWASSGITPLAEHLGGLAEGADGVRLANLLAQARLLAQRLSALQVRRALSLSVGPEYAASVKREKEALTALQAQNATWRQTLGERSARLEQRMRAELARRIEDVRKEVGDRIAGGDHKVFDEVATDLPPRAQAIWIDLDTMLRRELDALAAALLADLQGVEADLGGVIPETPERLARLPEAARGQGSTSFAEQGVMSASLGMGMGHMAYLVGAAVLGPFAVVGAVAAGVGVVGFFTWRRWSKERGARSREDARRYLQDVTARLNNEVPPVVSQAVAGAREVLSQRITAALTAEKDRLTTSLAEREKALAGEKSALARRKAEVEARLRRRNELRETAEQLAGRLPDQRPADRGGEAS</sequence>
<dbReference type="EMBL" id="BAABHO010000002">
    <property type="protein sequence ID" value="GAA4774568.1"/>
    <property type="molecule type" value="Genomic_DNA"/>
</dbReference>
<gene>
    <name evidence="5" type="ORF">GCM10023200_03820</name>
</gene>
<dbReference type="Pfam" id="PF00350">
    <property type="entry name" value="Dynamin_N"/>
    <property type="match status" value="1"/>
</dbReference>
<dbReference type="RefSeq" id="WP_345410650.1">
    <property type="nucleotide sequence ID" value="NZ_BAABHO010000002.1"/>
</dbReference>
<accession>A0ABP9A650</accession>
<keyword evidence="6" id="KW-1185">Reference proteome</keyword>
<feature type="transmembrane region" description="Helical" evidence="3">
    <location>
        <begin position="479"/>
        <end position="509"/>
    </location>
</feature>
<evidence type="ECO:0000256" key="1">
    <source>
        <dbReference type="SAM" id="Coils"/>
    </source>
</evidence>
<dbReference type="InterPro" id="IPR051943">
    <property type="entry name" value="TRAFAC_Dynamin-like_GTPase"/>
</dbReference>
<evidence type="ECO:0000259" key="4">
    <source>
        <dbReference type="Pfam" id="PF00350"/>
    </source>
</evidence>
<feature type="coiled-coil region" evidence="1">
    <location>
        <begin position="298"/>
        <end position="379"/>
    </location>
</feature>
<dbReference type="PANTHER" id="PTHR43681:SF1">
    <property type="entry name" value="SARCALUMENIN"/>
    <property type="match status" value="1"/>
</dbReference>